<dbReference type="RefSeq" id="XP_033575377.1">
    <property type="nucleotide sequence ID" value="XM_033714755.1"/>
</dbReference>
<evidence type="ECO:0000256" key="7">
    <source>
        <dbReference type="ARBA" id="ARBA00022946"/>
    </source>
</evidence>
<evidence type="ECO:0000256" key="9">
    <source>
        <dbReference type="ARBA" id="ARBA00048552"/>
    </source>
</evidence>
<evidence type="ECO:0000313" key="15">
    <source>
        <dbReference type="RefSeq" id="XP_033575377.1"/>
    </source>
</evidence>
<dbReference type="Gene3D" id="1.10.287.280">
    <property type="match status" value="1"/>
</dbReference>
<name>A0A6A6YIR8_9PEZI</name>
<keyword evidence="7" id="KW-0809">Transit peptide</keyword>
<dbReference type="PROSITE" id="PS00900">
    <property type="entry name" value="RNA_POL_PHAGE_1"/>
    <property type="match status" value="1"/>
</dbReference>
<dbReference type="GeneID" id="54455648"/>
<evidence type="ECO:0000256" key="6">
    <source>
        <dbReference type="ARBA" id="ARBA00022695"/>
    </source>
</evidence>
<evidence type="ECO:0000256" key="5">
    <source>
        <dbReference type="ARBA" id="ARBA00022679"/>
    </source>
</evidence>
<evidence type="ECO:0000256" key="4">
    <source>
        <dbReference type="ARBA" id="ARBA00022478"/>
    </source>
</evidence>
<dbReference type="PANTHER" id="PTHR10102:SF0">
    <property type="entry name" value="DNA-DIRECTED RNA POLYMERASE, MITOCHONDRIAL"/>
    <property type="match status" value="1"/>
</dbReference>
<evidence type="ECO:0000256" key="8">
    <source>
        <dbReference type="ARBA" id="ARBA00023163"/>
    </source>
</evidence>
<protein>
    <recommendedName>
        <fullName evidence="3 10">DNA-directed RNA polymerase</fullName>
        <ecNumber evidence="3 10">2.7.7.6</ecNumber>
    </recommendedName>
</protein>
<comment type="catalytic activity">
    <reaction evidence="9 10">
        <text>RNA(n) + a ribonucleoside 5'-triphosphate = RNA(n+1) + diphosphate</text>
        <dbReference type="Rhea" id="RHEA:21248"/>
        <dbReference type="Rhea" id="RHEA-COMP:14527"/>
        <dbReference type="Rhea" id="RHEA-COMP:17342"/>
        <dbReference type="ChEBI" id="CHEBI:33019"/>
        <dbReference type="ChEBI" id="CHEBI:61557"/>
        <dbReference type="ChEBI" id="CHEBI:140395"/>
        <dbReference type="EC" id="2.7.7.6"/>
    </reaction>
</comment>
<dbReference type="Gene3D" id="1.10.1320.10">
    <property type="entry name" value="DNA-directed RNA polymerase, N-terminal domain"/>
    <property type="match status" value="1"/>
</dbReference>
<comment type="similarity">
    <text evidence="2 10">Belongs to the phage and mitochondrial RNA polymerase family.</text>
</comment>
<evidence type="ECO:0000256" key="10">
    <source>
        <dbReference type="RuleBase" id="RU003805"/>
    </source>
</evidence>
<feature type="non-terminal residue" evidence="13">
    <location>
        <position position="1391"/>
    </location>
</feature>
<dbReference type="PROSITE" id="PS00489">
    <property type="entry name" value="RNA_POL_PHAGE_2"/>
    <property type="match status" value="1"/>
</dbReference>
<reference evidence="13 15" key="1">
    <citation type="journal article" date="2020" name="Stud. Mycol.">
        <title>101 Dothideomycetes genomes: a test case for predicting lifestyles and emergence of pathogens.</title>
        <authorList>
            <person name="Haridas S."/>
            <person name="Albert R."/>
            <person name="Binder M."/>
            <person name="Bloem J."/>
            <person name="Labutti K."/>
            <person name="Salamov A."/>
            <person name="Andreopoulos B."/>
            <person name="Baker S."/>
            <person name="Barry K."/>
            <person name="Bills G."/>
            <person name="Bluhm B."/>
            <person name="Cannon C."/>
            <person name="Castanera R."/>
            <person name="Culley D."/>
            <person name="Daum C."/>
            <person name="Ezra D."/>
            <person name="Gonzalez J."/>
            <person name="Henrissat B."/>
            <person name="Kuo A."/>
            <person name="Liang C."/>
            <person name="Lipzen A."/>
            <person name="Lutzoni F."/>
            <person name="Magnuson J."/>
            <person name="Mondo S."/>
            <person name="Nolan M."/>
            <person name="Ohm R."/>
            <person name="Pangilinan J."/>
            <person name="Park H.-J."/>
            <person name="Ramirez L."/>
            <person name="Alfaro M."/>
            <person name="Sun H."/>
            <person name="Tritt A."/>
            <person name="Yoshinaga Y."/>
            <person name="Zwiers L.-H."/>
            <person name="Turgeon B."/>
            <person name="Goodwin S."/>
            <person name="Spatafora J."/>
            <person name="Crous P."/>
            <person name="Grigoriev I."/>
        </authorList>
    </citation>
    <scope>NUCLEOTIDE SEQUENCE</scope>
    <source>
        <strain evidence="13 15">CBS 304.34</strain>
    </source>
</reference>
<dbReference type="GO" id="GO:0003899">
    <property type="term" value="F:DNA-directed RNA polymerase activity"/>
    <property type="evidence" value="ECO:0007669"/>
    <property type="project" value="UniProtKB-EC"/>
</dbReference>
<dbReference type="InterPro" id="IPR002092">
    <property type="entry name" value="DNA-dir_Rpol_phage-type"/>
</dbReference>
<feature type="compositionally biased region" description="Acidic residues" evidence="11">
    <location>
        <begin position="1331"/>
        <end position="1342"/>
    </location>
</feature>
<accession>A0A6A6YIR8</accession>
<feature type="region of interest" description="Disordered" evidence="11">
    <location>
        <begin position="1330"/>
        <end position="1355"/>
    </location>
</feature>
<keyword evidence="6 10" id="KW-0548">Nucleotidyltransferase</keyword>
<keyword evidence="14" id="KW-1185">Reference proteome</keyword>
<feature type="non-terminal residue" evidence="13">
    <location>
        <position position="1"/>
    </location>
</feature>
<dbReference type="SMART" id="SM01311">
    <property type="entry name" value="RPOL_N"/>
    <property type="match status" value="1"/>
</dbReference>
<evidence type="ECO:0000256" key="11">
    <source>
        <dbReference type="SAM" id="MobiDB-lite"/>
    </source>
</evidence>
<dbReference type="OrthoDB" id="276422at2759"/>
<reference evidence="15" key="2">
    <citation type="submission" date="2020-04" db="EMBL/GenBank/DDBJ databases">
        <authorList>
            <consortium name="NCBI Genome Project"/>
        </authorList>
    </citation>
    <scope>NUCLEOTIDE SEQUENCE</scope>
    <source>
        <strain evidence="15">CBS 304.34</strain>
    </source>
</reference>
<dbReference type="SUPFAM" id="SSF56672">
    <property type="entry name" value="DNA/RNA polymerases"/>
    <property type="match status" value="1"/>
</dbReference>
<dbReference type="InterPro" id="IPR037159">
    <property type="entry name" value="RNA_POL_N_sf"/>
</dbReference>
<gene>
    <name evidence="13 15" type="ORF">BDZ99DRAFT_366706</name>
</gene>
<dbReference type="GO" id="GO:0006390">
    <property type="term" value="P:mitochondrial transcription"/>
    <property type="evidence" value="ECO:0007669"/>
    <property type="project" value="TreeGrafter"/>
</dbReference>
<evidence type="ECO:0000256" key="1">
    <source>
        <dbReference type="ARBA" id="ARBA00004026"/>
    </source>
</evidence>
<dbReference type="Pfam" id="PF00940">
    <property type="entry name" value="RNA_pol"/>
    <property type="match status" value="1"/>
</dbReference>
<comment type="function">
    <text evidence="1 10">DNA-dependent RNA polymerase catalyzes the transcription of DNA into RNA using the four ribonucleoside triphosphates as substrates.</text>
</comment>
<evidence type="ECO:0000313" key="13">
    <source>
        <dbReference type="EMBL" id="KAF2808413.1"/>
    </source>
</evidence>
<keyword evidence="8 10" id="KW-0804">Transcription</keyword>
<sequence>RRGRRNAFQRPSVSFDQLILPWLCPAQLRWAASTAPPPTTSSNSTKRTPFRRASLRTESRSIYTAVDALSPSTAPPFASLSQWGTSSEPRGLSWATPQSILVNQVSLAAPPRLRFEKGIGGDPLELTQNLHACIRVGRLDRAAAIVRRLTTVYNPSATEILDVHNVYLRAKLEAMLQDPVNSKMRDLEDWYDNDMVHKGIEPDDRTLVAMIQGALSLLHGEARDQAVGKYMDIAKNLGPDVEYAVNSSPEFTEEEWDTLIRVQAEDYDEPPVMTDEDLSSPISTPGGREIAIEHGFMKDPATEIREIPQKGQGMETLKQALSAFDPSNVIPYPHDMEGSQEEKDTAYAVMRQIHLEETAVDASVARWKHDNDELTRLGIHGALKTKSMGALMWEWYTTMIPLVQKELLAVKKTLASETTYKNSDRLVYGTYLELFDAKTLSAITVKSLVEELATAERANNNKVSNLTFKLASALELECNVKTAVSRQPSTAGVKQSLRRQKVLAKLSRGKFKFDPSKRHKPESTQPSDVVTEIVFPRHVKVKIGALLIEKFLQSAKLTVTREDPKTGETLSSVQPAYAHSNVHIRGKSVGVLTLHKELMLMLTREPLRGQSTFRLPMVAEPKPWKSFNKGGYYRYPTKVVRMKDGDESQARYAISAIQKGDMDQIFEGLDALGRVPWQINKDVFKVMIHAWNAGEGIGELVPGNIEVPRPAEPRPGAPVVERMQYQKAVKEANEKKDGLHSKRCFQNLQLEMARAYLDETIYYPHNIDFRGRAYPIPPILNHMGADIARGLLKFAKGRELGSVGLKWLKIHLANLYGFDKASLLEREEFTMENLNHVYDSATNPLSGARWWLKAEDPWQCLACCFELRNALDSPDPSRYVSSFPVHQDGTCNGLQHYAALGGDKNGATQVNLEPSDRPQDIYTGVAELVKAQITKAAKDGHAMSKFLEGKITRKVVKRTVMTNVYGVTFEGARLQVLEELKDAMPNFQKSDGVPSLGSVAAFVAKHIFDALGKIFNGAQDIQLWLGACASRITTSVTVEQIEKLRKAVASGKGHEVFANPKYQDGTKQKKIYTAAQEANLQESAMDFKSSVIWTTPLRMPVVQPYRKVQTVHIKTALQSLAILDPRTSDAVSKRKQLQAFPPNFIHSLDATHMLLSALKCSEKGLTFAAVHDSFWTHPADVPKLNEILRDAFVRMHSEDIIGRLAAEFKARYAGSMYLAELKLDSAAAQQILDLRKETRGRRARKASYSELLLDAERRRLLQSEDAEKRKRGQEMVTPASVYEAAQDASAMITEVQQPLIGQPTPELMEEMQEKMMSAELSGMDFESPADVADEAEEAEEDTEPKNTKAARKGKAPNPQKVFIWLPLTFPPVPKKGDFDVRRLKESKYFFS</sequence>
<dbReference type="EC" id="2.7.7.6" evidence="3 10"/>
<evidence type="ECO:0000256" key="2">
    <source>
        <dbReference type="ARBA" id="ARBA00009493"/>
    </source>
</evidence>
<dbReference type="Proteomes" id="UP000504636">
    <property type="component" value="Unplaced"/>
</dbReference>
<organism evidence="13">
    <name type="scientific">Mytilinidion resinicola</name>
    <dbReference type="NCBI Taxonomy" id="574789"/>
    <lineage>
        <taxon>Eukaryota</taxon>
        <taxon>Fungi</taxon>
        <taxon>Dikarya</taxon>
        <taxon>Ascomycota</taxon>
        <taxon>Pezizomycotina</taxon>
        <taxon>Dothideomycetes</taxon>
        <taxon>Pleosporomycetidae</taxon>
        <taxon>Mytilinidiales</taxon>
        <taxon>Mytilinidiaceae</taxon>
        <taxon>Mytilinidion</taxon>
    </lineage>
</organism>
<dbReference type="GO" id="GO:0001018">
    <property type="term" value="F:mitochondrial promoter sequence-specific DNA binding"/>
    <property type="evidence" value="ECO:0007669"/>
    <property type="project" value="TreeGrafter"/>
</dbReference>
<keyword evidence="4 10" id="KW-0240">DNA-directed RNA polymerase</keyword>
<evidence type="ECO:0000313" key="14">
    <source>
        <dbReference type="Proteomes" id="UP000504636"/>
    </source>
</evidence>
<feature type="domain" description="DNA-directed RNA polymerase N-terminal" evidence="12">
    <location>
        <begin position="350"/>
        <end position="674"/>
    </location>
</feature>
<dbReference type="InterPro" id="IPR046950">
    <property type="entry name" value="DNA-dir_Rpol_C_phage-type"/>
</dbReference>
<dbReference type="EMBL" id="MU003703">
    <property type="protein sequence ID" value="KAF2808413.1"/>
    <property type="molecule type" value="Genomic_DNA"/>
</dbReference>
<dbReference type="PANTHER" id="PTHR10102">
    <property type="entry name" value="DNA-DIRECTED RNA POLYMERASE, MITOCHONDRIAL"/>
    <property type="match status" value="1"/>
</dbReference>
<evidence type="ECO:0000259" key="12">
    <source>
        <dbReference type="SMART" id="SM01311"/>
    </source>
</evidence>
<feature type="region of interest" description="Disordered" evidence="11">
    <location>
        <begin position="33"/>
        <end position="54"/>
    </location>
</feature>
<dbReference type="Pfam" id="PF14700">
    <property type="entry name" value="RPOL_N"/>
    <property type="match status" value="1"/>
</dbReference>
<dbReference type="InterPro" id="IPR029262">
    <property type="entry name" value="RPOL_N"/>
</dbReference>
<dbReference type="FunFam" id="1.10.287.280:FF:000001">
    <property type="entry name" value="DNA-directed RNA polymerase"/>
    <property type="match status" value="1"/>
</dbReference>
<dbReference type="GO" id="GO:0034245">
    <property type="term" value="C:mitochondrial DNA-directed RNA polymerase complex"/>
    <property type="evidence" value="ECO:0007669"/>
    <property type="project" value="TreeGrafter"/>
</dbReference>
<evidence type="ECO:0000256" key="3">
    <source>
        <dbReference type="ARBA" id="ARBA00012418"/>
    </source>
</evidence>
<proteinExistence type="inferred from homology"/>
<dbReference type="InterPro" id="IPR043502">
    <property type="entry name" value="DNA/RNA_pol_sf"/>
</dbReference>
<reference evidence="15" key="3">
    <citation type="submission" date="2025-04" db="UniProtKB">
        <authorList>
            <consortium name="RefSeq"/>
        </authorList>
    </citation>
    <scope>IDENTIFICATION</scope>
    <source>
        <strain evidence="15">CBS 304.34</strain>
    </source>
</reference>
<keyword evidence="5 10" id="KW-0808">Transferase</keyword>
<dbReference type="Gene3D" id="1.10.150.20">
    <property type="entry name" value="5' to 3' exonuclease, C-terminal subdomain"/>
    <property type="match status" value="1"/>
</dbReference>